<dbReference type="AlphaFoldDB" id="A0A1J7I3K1"/>
<dbReference type="Proteomes" id="UP000182658">
    <property type="component" value="Unassembled WGS sequence"/>
</dbReference>
<reference evidence="1 2" key="1">
    <citation type="submission" date="2016-10" db="EMBL/GenBank/DDBJ databases">
        <title>Draft genome sequence of Coniochaeta ligniaria NRRL30616, a lignocellulolytic fungus for bioabatement of inhibitors in plant biomass hydrolysates.</title>
        <authorList>
            <consortium name="DOE Joint Genome Institute"/>
            <person name="Jimenez D.J."/>
            <person name="Hector R.E."/>
            <person name="Riley R."/>
            <person name="Sun H."/>
            <person name="Grigoriev I.V."/>
            <person name="Van Elsas J.D."/>
            <person name="Nichols N.N."/>
        </authorList>
    </citation>
    <scope>NUCLEOTIDE SEQUENCE [LARGE SCALE GENOMIC DNA]</scope>
    <source>
        <strain evidence="1 2">NRRL 30616</strain>
    </source>
</reference>
<proteinExistence type="predicted"/>
<dbReference type="InParanoid" id="A0A1J7I3K1"/>
<gene>
    <name evidence="1" type="ORF">CONLIGDRAFT_650726</name>
</gene>
<keyword evidence="2" id="KW-1185">Reference proteome</keyword>
<organism evidence="1 2">
    <name type="scientific">Coniochaeta ligniaria NRRL 30616</name>
    <dbReference type="NCBI Taxonomy" id="1408157"/>
    <lineage>
        <taxon>Eukaryota</taxon>
        <taxon>Fungi</taxon>
        <taxon>Dikarya</taxon>
        <taxon>Ascomycota</taxon>
        <taxon>Pezizomycotina</taxon>
        <taxon>Sordariomycetes</taxon>
        <taxon>Sordariomycetidae</taxon>
        <taxon>Coniochaetales</taxon>
        <taxon>Coniochaetaceae</taxon>
        <taxon>Coniochaeta</taxon>
    </lineage>
</organism>
<evidence type="ECO:0000313" key="2">
    <source>
        <dbReference type="Proteomes" id="UP000182658"/>
    </source>
</evidence>
<name>A0A1J7I3K1_9PEZI</name>
<sequence>MKTPMPKKDRPLRKGLYGNACTIAKIDINGEMETEDLKTHLTHPAIWKQWIVPDATPGVERQLQWSDTGSGATPAVTGQWSDTCGHGTVERDFGAERHLQSRDSGARFWGGATPAVTGKWSATVTWSDTCGHAINR</sequence>
<protein>
    <submittedName>
        <fullName evidence="1">Uncharacterized protein</fullName>
    </submittedName>
</protein>
<evidence type="ECO:0000313" key="1">
    <source>
        <dbReference type="EMBL" id="OIW22207.1"/>
    </source>
</evidence>
<accession>A0A1J7I3K1</accession>
<dbReference type="EMBL" id="KV875136">
    <property type="protein sequence ID" value="OIW22207.1"/>
    <property type="molecule type" value="Genomic_DNA"/>
</dbReference>